<comment type="caution">
    <text evidence="1">The sequence shown here is derived from an EMBL/GenBank/DDBJ whole genome shotgun (WGS) entry which is preliminary data.</text>
</comment>
<reference evidence="1" key="1">
    <citation type="journal article" date="2015" name="Nature">
        <title>Complex archaea that bridge the gap between prokaryotes and eukaryotes.</title>
        <authorList>
            <person name="Spang A."/>
            <person name="Saw J.H."/>
            <person name="Jorgensen S.L."/>
            <person name="Zaremba-Niedzwiedzka K."/>
            <person name="Martijn J."/>
            <person name="Lind A.E."/>
            <person name="van Eijk R."/>
            <person name="Schleper C."/>
            <person name="Guy L."/>
            <person name="Ettema T.J."/>
        </authorList>
    </citation>
    <scope>NUCLEOTIDE SEQUENCE</scope>
</reference>
<proteinExistence type="predicted"/>
<accession>A0A0F9M9W3</accession>
<dbReference type="AlphaFoldDB" id="A0A0F9M9W3"/>
<dbReference type="EMBL" id="LAZR01005140">
    <property type="protein sequence ID" value="KKN02519.1"/>
    <property type="molecule type" value="Genomic_DNA"/>
</dbReference>
<evidence type="ECO:0000313" key="1">
    <source>
        <dbReference type="EMBL" id="KKN02519.1"/>
    </source>
</evidence>
<organism evidence="1">
    <name type="scientific">marine sediment metagenome</name>
    <dbReference type="NCBI Taxonomy" id="412755"/>
    <lineage>
        <taxon>unclassified sequences</taxon>
        <taxon>metagenomes</taxon>
        <taxon>ecological metagenomes</taxon>
    </lineage>
</organism>
<protein>
    <submittedName>
        <fullName evidence="1">Uncharacterized protein</fullName>
    </submittedName>
</protein>
<gene>
    <name evidence="1" type="ORF">LCGC14_1116910</name>
</gene>
<sequence>MKFTEEELKVAFWKTFHKQGEMFFPYMAEYGEDEPCDSEVQFCWQDFLEHLKEN</sequence>
<name>A0A0F9M9W3_9ZZZZ</name>